<evidence type="ECO:0000259" key="3">
    <source>
        <dbReference type="Pfam" id="PF01408"/>
    </source>
</evidence>
<dbReference type="Gene3D" id="3.40.50.720">
    <property type="entry name" value="NAD(P)-binding Rossmann-like Domain"/>
    <property type="match status" value="1"/>
</dbReference>
<dbReference type="GO" id="GO:0050112">
    <property type="term" value="F:inositol 2-dehydrogenase (NAD+) activity"/>
    <property type="evidence" value="ECO:0007669"/>
    <property type="project" value="UniProtKB-EC"/>
</dbReference>
<feature type="domain" description="GFO/IDH/MocA-like oxidoreductase" evidence="4">
    <location>
        <begin position="132"/>
        <end position="252"/>
    </location>
</feature>
<protein>
    <submittedName>
        <fullName evidence="5">Myo-inositol 2-dehydrogenase</fullName>
        <ecNumber evidence="5">1.1.1.18</ecNumber>
    </submittedName>
</protein>
<dbReference type="NCBIfam" id="TIGR04380">
    <property type="entry name" value="myo_inos_iolG"/>
    <property type="match status" value="1"/>
</dbReference>
<evidence type="ECO:0000256" key="1">
    <source>
        <dbReference type="ARBA" id="ARBA00010928"/>
    </source>
</evidence>
<evidence type="ECO:0000313" key="6">
    <source>
        <dbReference type="Proteomes" id="UP000838821"/>
    </source>
</evidence>
<accession>A0ABM9CNV5</accession>
<dbReference type="SUPFAM" id="SSF55347">
    <property type="entry name" value="Glyceraldehyde-3-phosphate dehydrogenase-like, C-terminal domain"/>
    <property type="match status" value="1"/>
</dbReference>
<comment type="similarity">
    <text evidence="1">Belongs to the Gfo/Idh/MocA family.</text>
</comment>
<dbReference type="EMBL" id="CAKMMW010000016">
    <property type="protein sequence ID" value="CAH1218112.1"/>
    <property type="molecule type" value="Genomic_DNA"/>
</dbReference>
<dbReference type="Gene3D" id="3.30.360.10">
    <property type="entry name" value="Dihydrodipicolinate Reductase, domain 2"/>
    <property type="match status" value="1"/>
</dbReference>
<name>A0ABM9CNV5_9BACL</name>
<dbReference type="EC" id="1.1.1.18" evidence="5"/>
<keyword evidence="2 5" id="KW-0560">Oxidoreductase</keyword>
<dbReference type="RefSeq" id="WP_236290851.1">
    <property type="nucleotide sequence ID" value="NZ_CAKMMW010000016.1"/>
</dbReference>
<evidence type="ECO:0000313" key="5">
    <source>
        <dbReference type="EMBL" id="CAH1218112.1"/>
    </source>
</evidence>
<sequence>MKKIRIGIIGTGRIGKIHADNLLRNPQVEIVAVSDLFAGPELEAWAAERNISIVTKDSNELISHPDIDAIFICSSTDTHVPLIGQAARAGKHIFCEKPISMDITKTVSAIDEVKKAGVKLQIGFNRRFDHNFKRVQEVVQGGGIGDPHIIKITSRDPNPPHIDYVKVSGGIFMDMMIHDFDMARFVSGSEVEEVYAVGNVLINPDFAQHGDVDTAVVTLRFANGALGVIDNSRQAVYGYDQRVEVFGSKGSVVVANDHPNTAVISTADSIVSDKPLHFFLERYQAAYIEETQMFIDAILNDKCVPVSGDDGVQAERIALAAKLSSRLGRPVKVSEALELLKQSSVV</sequence>
<dbReference type="InterPro" id="IPR000683">
    <property type="entry name" value="Gfo/Idh/MocA-like_OxRdtase_N"/>
</dbReference>
<feature type="domain" description="Gfo/Idh/MocA-like oxidoreductase N-terminal" evidence="3">
    <location>
        <begin position="4"/>
        <end position="124"/>
    </location>
</feature>
<reference evidence="5" key="1">
    <citation type="submission" date="2022-01" db="EMBL/GenBank/DDBJ databases">
        <authorList>
            <person name="Criscuolo A."/>
        </authorList>
    </citation>
    <scope>NUCLEOTIDE SEQUENCE</scope>
    <source>
        <strain evidence="5">CIP111891</strain>
    </source>
</reference>
<organism evidence="5 6">
    <name type="scientific">Paenibacillus allorhizoplanae</name>
    <dbReference type="NCBI Taxonomy" id="2905648"/>
    <lineage>
        <taxon>Bacteria</taxon>
        <taxon>Bacillati</taxon>
        <taxon>Bacillota</taxon>
        <taxon>Bacilli</taxon>
        <taxon>Bacillales</taxon>
        <taxon>Paenibacillaceae</taxon>
        <taxon>Paenibacillus</taxon>
    </lineage>
</organism>
<dbReference type="InterPro" id="IPR030827">
    <property type="entry name" value="Myo_inos_IolG"/>
</dbReference>
<dbReference type="PANTHER" id="PTHR42840">
    <property type="entry name" value="NAD(P)-BINDING ROSSMANN-FOLD SUPERFAMILY PROTEIN-RELATED"/>
    <property type="match status" value="1"/>
</dbReference>
<comment type="caution">
    <text evidence="5">The sequence shown here is derived from an EMBL/GenBank/DDBJ whole genome shotgun (WGS) entry which is preliminary data.</text>
</comment>
<dbReference type="Pfam" id="PF22725">
    <property type="entry name" value="GFO_IDH_MocA_C3"/>
    <property type="match status" value="1"/>
</dbReference>
<gene>
    <name evidence="5" type="primary">iolG_26</name>
    <name evidence="5" type="ORF">PAECIP111891_04695</name>
</gene>
<keyword evidence="6" id="KW-1185">Reference proteome</keyword>
<evidence type="ECO:0000256" key="2">
    <source>
        <dbReference type="ARBA" id="ARBA00023002"/>
    </source>
</evidence>
<dbReference type="Pfam" id="PF01408">
    <property type="entry name" value="GFO_IDH_MocA"/>
    <property type="match status" value="1"/>
</dbReference>
<dbReference type="PANTHER" id="PTHR42840:SF3">
    <property type="entry name" value="BINDING ROSSMANN FOLD OXIDOREDUCTASE, PUTATIVE (AFU_ORTHOLOGUE AFUA_2G10240)-RELATED"/>
    <property type="match status" value="1"/>
</dbReference>
<dbReference type="InterPro" id="IPR036291">
    <property type="entry name" value="NAD(P)-bd_dom_sf"/>
</dbReference>
<dbReference type="SUPFAM" id="SSF51735">
    <property type="entry name" value="NAD(P)-binding Rossmann-fold domains"/>
    <property type="match status" value="1"/>
</dbReference>
<dbReference type="Proteomes" id="UP000838821">
    <property type="component" value="Unassembled WGS sequence"/>
</dbReference>
<proteinExistence type="inferred from homology"/>
<evidence type="ECO:0000259" key="4">
    <source>
        <dbReference type="Pfam" id="PF22725"/>
    </source>
</evidence>
<dbReference type="InterPro" id="IPR055170">
    <property type="entry name" value="GFO_IDH_MocA-like_dom"/>
</dbReference>